<organism evidence="1 2">
    <name type="scientific">Solanum tuberosum</name>
    <name type="common">Potato</name>
    <dbReference type="NCBI Taxonomy" id="4113"/>
    <lineage>
        <taxon>Eukaryota</taxon>
        <taxon>Viridiplantae</taxon>
        <taxon>Streptophyta</taxon>
        <taxon>Embryophyta</taxon>
        <taxon>Tracheophyta</taxon>
        <taxon>Spermatophyta</taxon>
        <taxon>Magnoliopsida</taxon>
        <taxon>eudicotyledons</taxon>
        <taxon>Gunneridae</taxon>
        <taxon>Pentapetalae</taxon>
        <taxon>asterids</taxon>
        <taxon>lamiids</taxon>
        <taxon>Solanales</taxon>
        <taxon>Solanaceae</taxon>
        <taxon>Solanoideae</taxon>
        <taxon>Solaneae</taxon>
        <taxon>Solanum</taxon>
    </lineage>
</organism>
<dbReference type="Proteomes" id="UP000826656">
    <property type="component" value="Unassembled WGS sequence"/>
</dbReference>
<proteinExistence type="predicted"/>
<gene>
    <name evidence="1" type="ORF">KY290_021603</name>
</gene>
<protein>
    <submittedName>
        <fullName evidence="1">Uncharacterized protein</fullName>
    </submittedName>
</protein>
<dbReference type="EMBL" id="JAIVGD010000015">
    <property type="protein sequence ID" value="KAH0758110.1"/>
    <property type="molecule type" value="Genomic_DNA"/>
</dbReference>
<evidence type="ECO:0000313" key="1">
    <source>
        <dbReference type="EMBL" id="KAH0758110.1"/>
    </source>
</evidence>
<sequence>MNDKTQIGHRRRSPCSKMQALFLLENLWIKPTSKLKKPFNSRCFFALMLFGMAANLGKLKIELTEADDNLVKALAKNLVSRLRKVVTQRTLRRILGLKHRKSPWQFMSFILFYIEKLKIMLNHRFRFRAPSYEILLFSIPIDPGVPLHMWKWKFEKTSTHLQRMKKVSSTVKSPTLPCQMKEHGMSLDNPGSSLGTFQPPDGITSAIFLSEIDNETIIVATAETKNYEKLS</sequence>
<accession>A0ABQ7V562</accession>
<keyword evidence="2" id="KW-1185">Reference proteome</keyword>
<evidence type="ECO:0000313" key="2">
    <source>
        <dbReference type="Proteomes" id="UP000826656"/>
    </source>
</evidence>
<comment type="caution">
    <text evidence="1">The sequence shown here is derived from an EMBL/GenBank/DDBJ whole genome shotgun (WGS) entry which is preliminary data.</text>
</comment>
<name>A0ABQ7V562_SOLTU</name>
<reference evidence="1 2" key="1">
    <citation type="journal article" date="2021" name="bioRxiv">
        <title>Chromosome-scale and haplotype-resolved genome assembly of a tetraploid potato cultivar.</title>
        <authorList>
            <person name="Sun H."/>
            <person name="Jiao W.-B."/>
            <person name="Krause K."/>
            <person name="Campoy J.A."/>
            <person name="Goel M."/>
            <person name="Folz-Donahue K."/>
            <person name="Kukat C."/>
            <person name="Huettel B."/>
            <person name="Schneeberger K."/>
        </authorList>
    </citation>
    <scope>NUCLEOTIDE SEQUENCE [LARGE SCALE GENOMIC DNA]</scope>
    <source>
        <strain evidence="1">SolTubOtavaFocal</strain>
        <tissue evidence="1">Leaves</tissue>
    </source>
</reference>